<evidence type="ECO:0000256" key="4">
    <source>
        <dbReference type="ARBA" id="ARBA00035204"/>
    </source>
</evidence>
<sequence length="64" mass="7643">MKAKDIRNMTPAEIEQNISSLKEKYFNFRLEKISGRIERPQEGTKLKKDIARCYTVLKEIQREK</sequence>
<dbReference type="HAMAP" id="MF_00374">
    <property type="entry name" value="Ribosomal_uL29"/>
    <property type="match status" value="1"/>
</dbReference>
<evidence type="ECO:0000256" key="5">
    <source>
        <dbReference type="HAMAP-Rule" id="MF_00374"/>
    </source>
</evidence>
<dbReference type="CDD" id="cd00427">
    <property type="entry name" value="Ribosomal_L29_HIP"/>
    <property type="match status" value="1"/>
</dbReference>
<dbReference type="InterPro" id="IPR036049">
    <property type="entry name" value="Ribosomal_uL29_sf"/>
</dbReference>
<dbReference type="AlphaFoldDB" id="A0A0F0CM65"/>
<dbReference type="NCBIfam" id="TIGR00012">
    <property type="entry name" value="L29"/>
    <property type="match status" value="1"/>
</dbReference>
<evidence type="ECO:0000256" key="3">
    <source>
        <dbReference type="ARBA" id="ARBA00023274"/>
    </source>
</evidence>
<dbReference type="GO" id="GO:0003735">
    <property type="term" value="F:structural constituent of ribosome"/>
    <property type="evidence" value="ECO:0007669"/>
    <property type="project" value="InterPro"/>
</dbReference>
<gene>
    <name evidence="5" type="primary">rpmC</name>
    <name evidence="6" type="ORF">OMAG_001795</name>
</gene>
<protein>
    <recommendedName>
        <fullName evidence="4 5">Large ribosomal subunit protein uL29</fullName>
    </recommendedName>
</protein>
<dbReference type="Gene3D" id="1.10.287.310">
    <property type="match status" value="1"/>
</dbReference>
<dbReference type="Pfam" id="PF00831">
    <property type="entry name" value="Ribosomal_L29"/>
    <property type="match status" value="1"/>
</dbReference>
<evidence type="ECO:0000256" key="1">
    <source>
        <dbReference type="ARBA" id="ARBA00009254"/>
    </source>
</evidence>
<comment type="similarity">
    <text evidence="1 5">Belongs to the universal ribosomal protein uL29 family.</text>
</comment>
<dbReference type="Proteomes" id="UP000033428">
    <property type="component" value="Unassembled WGS sequence"/>
</dbReference>
<evidence type="ECO:0000313" key="7">
    <source>
        <dbReference type="Proteomes" id="UP000033428"/>
    </source>
</evidence>
<dbReference type="SUPFAM" id="SSF46561">
    <property type="entry name" value="Ribosomal protein L29 (L29p)"/>
    <property type="match status" value="1"/>
</dbReference>
<reference evidence="6 7" key="1">
    <citation type="submission" date="2015-02" db="EMBL/GenBank/DDBJ databases">
        <title>Single-cell genomics of uncultivated deep-branching MTB reveals a conserved set of magnetosome genes.</title>
        <authorList>
            <person name="Kolinko S."/>
            <person name="Richter M."/>
            <person name="Glockner F.O."/>
            <person name="Brachmann A."/>
            <person name="Schuler D."/>
        </authorList>
    </citation>
    <scope>NUCLEOTIDE SEQUENCE [LARGE SCALE GENOMIC DNA]</scope>
    <source>
        <strain evidence="6">SKK-01</strain>
    </source>
</reference>
<evidence type="ECO:0000313" key="6">
    <source>
        <dbReference type="EMBL" id="KJJ84332.1"/>
    </source>
</evidence>
<dbReference type="GO" id="GO:1990904">
    <property type="term" value="C:ribonucleoprotein complex"/>
    <property type="evidence" value="ECO:0007669"/>
    <property type="project" value="UniProtKB-KW"/>
</dbReference>
<dbReference type="GO" id="GO:0006412">
    <property type="term" value="P:translation"/>
    <property type="evidence" value="ECO:0007669"/>
    <property type="project" value="UniProtKB-UniRule"/>
</dbReference>
<name>A0A0F0CM65_9BACT</name>
<accession>A0A0F0CM65</accession>
<keyword evidence="3 5" id="KW-0687">Ribonucleoprotein</keyword>
<dbReference type="EMBL" id="JYNY01000372">
    <property type="protein sequence ID" value="KJJ84332.1"/>
    <property type="molecule type" value="Genomic_DNA"/>
</dbReference>
<comment type="caution">
    <text evidence="6">The sequence shown here is derived from an EMBL/GenBank/DDBJ whole genome shotgun (WGS) entry which is preliminary data.</text>
</comment>
<keyword evidence="7" id="KW-1185">Reference proteome</keyword>
<organism evidence="6 7">
    <name type="scientific">Candidatus Omnitrophus magneticus</name>
    <dbReference type="NCBI Taxonomy" id="1609969"/>
    <lineage>
        <taxon>Bacteria</taxon>
        <taxon>Pseudomonadati</taxon>
        <taxon>Candidatus Omnitrophota</taxon>
        <taxon>Candidatus Omnitrophus</taxon>
    </lineage>
</organism>
<dbReference type="GO" id="GO:0005840">
    <property type="term" value="C:ribosome"/>
    <property type="evidence" value="ECO:0007669"/>
    <property type="project" value="UniProtKB-KW"/>
</dbReference>
<evidence type="ECO:0000256" key="2">
    <source>
        <dbReference type="ARBA" id="ARBA00022980"/>
    </source>
</evidence>
<dbReference type="InterPro" id="IPR001854">
    <property type="entry name" value="Ribosomal_uL29"/>
</dbReference>
<keyword evidence="2 5" id="KW-0689">Ribosomal protein</keyword>
<proteinExistence type="inferred from homology"/>